<comment type="similarity">
    <text evidence="1">Belongs to the LysR transcriptional regulatory family.</text>
</comment>
<evidence type="ECO:0000313" key="6">
    <source>
        <dbReference type="EMBL" id="MBU3078080.1"/>
    </source>
</evidence>
<evidence type="ECO:0000256" key="4">
    <source>
        <dbReference type="ARBA" id="ARBA00023163"/>
    </source>
</evidence>
<dbReference type="InterPro" id="IPR000847">
    <property type="entry name" value="LysR_HTH_N"/>
</dbReference>
<evidence type="ECO:0000256" key="3">
    <source>
        <dbReference type="ARBA" id="ARBA00023125"/>
    </source>
</evidence>
<dbReference type="RefSeq" id="WP_216323654.1">
    <property type="nucleotide sequence ID" value="NZ_JAHKRT010000004.1"/>
</dbReference>
<dbReference type="PANTHER" id="PTHR30537:SF3">
    <property type="entry name" value="TRANSCRIPTIONAL REGULATORY PROTEIN"/>
    <property type="match status" value="1"/>
</dbReference>
<keyword evidence="2" id="KW-0805">Transcription regulation</keyword>
<protein>
    <submittedName>
        <fullName evidence="6">LysR family transcriptional regulator</fullName>
    </submittedName>
</protein>
<dbReference type="Proteomes" id="UP000776276">
    <property type="component" value="Unassembled WGS sequence"/>
</dbReference>
<dbReference type="Pfam" id="PF03466">
    <property type="entry name" value="LysR_substrate"/>
    <property type="match status" value="1"/>
</dbReference>
<proteinExistence type="inferred from homology"/>
<accession>A0ABS6BIE5</accession>
<dbReference type="InterPro" id="IPR005119">
    <property type="entry name" value="LysR_subst-bd"/>
</dbReference>
<organism evidence="6 7">
    <name type="scientific">Sphingomonas quercus</name>
    <dbReference type="NCBI Taxonomy" id="2842451"/>
    <lineage>
        <taxon>Bacteria</taxon>
        <taxon>Pseudomonadati</taxon>
        <taxon>Pseudomonadota</taxon>
        <taxon>Alphaproteobacteria</taxon>
        <taxon>Sphingomonadales</taxon>
        <taxon>Sphingomonadaceae</taxon>
        <taxon>Sphingomonas</taxon>
    </lineage>
</organism>
<feature type="domain" description="HTH lysR-type" evidence="5">
    <location>
        <begin position="6"/>
        <end position="63"/>
    </location>
</feature>
<gene>
    <name evidence="6" type="ORF">KOF26_09395</name>
</gene>
<keyword evidence="7" id="KW-1185">Reference proteome</keyword>
<dbReference type="Pfam" id="PF00126">
    <property type="entry name" value="HTH_1"/>
    <property type="match status" value="1"/>
</dbReference>
<dbReference type="PROSITE" id="PS50931">
    <property type="entry name" value="HTH_LYSR"/>
    <property type="match status" value="1"/>
</dbReference>
<evidence type="ECO:0000256" key="1">
    <source>
        <dbReference type="ARBA" id="ARBA00009437"/>
    </source>
</evidence>
<evidence type="ECO:0000313" key="7">
    <source>
        <dbReference type="Proteomes" id="UP000776276"/>
    </source>
</evidence>
<keyword evidence="4" id="KW-0804">Transcription</keyword>
<comment type="caution">
    <text evidence="6">The sequence shown here is derived from an EMBL/GenBank/DDBJ whole genome shotgun (WGS) entry which is preliminary data.</text>
</comment>
<dbReference type="EMBL" id="JAHKRT010000004">
    <property type="protein sequence ID" value="MBU3078080.1"/>
    <property type="molecule type" value="Genomic_DNA"/>
</dbReference>
<name>A0ABS6BIE5_9SPHN</name>
<dbReference type="PANTHER" id="PTHR30537">
    <property type="entry name" value="HTH-TYPE TRANSCRIPTIONAL REGULATOR"/>
    <property type="match status" value="1"/>
</dbReference>
<dbReference type="InterPro" id="IPR058163">
    <property type="entry name" value="LysR-type_TF_proteobact-type"/>
</dbReference>
<evidence type="ECO:0000256" key="2">
    <source>
        <dbReference type="ARBA" id="ARBA00023015"/>
    </source>
</evidence>
<reference evidence="6 7" key="1">
    <citation type="submission" date="2021-06" db="EMBL/GenBank/DDBJ databases">
        <title>Sphingomonas sp. XMGL2, whole genome shotgun sequencing project.</title>
        <authorList>
            <person name="Zhao G."/>
            <person name="Shen L."/>
        </authorList>
    </citation>
    <scope>NUCLEOTIDE SEQUENCE [LARGE SCALE GENOMIC DNA]</scope>
    <source>
        <strain evidence="6 7">XMGL2</strain>
    </source>
</reference>
<sequence length="294" mass="32808">MNYARLDWDDLRLFLGIARAGTLTAAASRLRLSQPTAGRRLRTLEEVCGCALFQRTPGGFRLTDEGEAMLRHAERMEEEALALQRQFAGNDGELQGQLRISSSDWFANVVLAPAAAAFCVHHPQVTIEIVADFRLLSLDRREADLVFRFLPFDAPDVVQRRFTHIRYDLFASSDYLHQRGAPEPASDGEGHALIGMDSQFDTLADVAWLRRRFPQARFAIRSNSREVQATACARGTGLAALPSLLGRQLGLIPLEADEPPPGRDIWLGYHADLKRLRRLRALVDHLSATVSDPL</sequence>
<keyword evidence="3" id="KW-0238">DNA-binding</keyword>
<evidence type="ECO:0000259" key="5">
    <source>
        <dbReference type="PROSITE" id="PS50931"/>
    </source>
</evidence>